<evidence type="ECO:0000256" key="2">
    <source>
        <dbReference type="SAM" id="SignalP"/>
    </source>
</evidence>
<feature type="compositionally biased region" description="Acidic residues" evidence="1">
    <location>
        <begin position="190"/>
        <end position="230"/>
    </location>
</feature>
<feature type="compositionally biased region" description="Polar residues" evidence="1">
    <location>
        <begin position="27"/>
        <end position="49"/>
    </location>
</feature>
<protein>
    <recommendedName>
        <fullName evidence="5">RxLR effector protein</fullName>
    </recommendedName>
</protein>
<reference evidence="3" key="3">
    <citation type="submission" date="2015-02" db="UniProtKB">
        <authorList>
            <consortium name="EnsemblProtists"/>
        </authorList>
    </citation>
    <scope>IDENTIFICATION</scope>
    <source>
        <strain evidence="3">DAOM BR144</strain>
    </source>
</reference>
<dbReference type="STRING" id="431595.K3XDL7"/>
<keyword evidence="4" id="KW-1185">Reference proteome</keyword>
<reference evidence="4" key="1">
    <citation type="journal article" date="2010" name="Genome Biol.">
        <title>Genome sequence of the necrotrophic plant pathogen Pythium ultimum reveals original pathogenicity mechanisms and effector repertoire.</title>
        <authorList>
            <person name="Levesque C.A."/>
            <person name="Brouwer H."/>
            <person name="Cano L."/>
            <person name="Hamilton J.P."/>
            <person name="Holt C."/>
            <person name="Huitema E."/>
            <person name="Raffaele S."/>
            <person name="Robideau G.P."/>
            <person name="Thines M."/>
            <person name="Win J."/>
            <person name="Zerillo M.M."/>
            <person name="Beakes G.W."/>
            <person name="Boore J.L."/>
            <person name="Busam D."/>
            <person name="Dumas B."/>
            <person name="Ferriera S."/>
            <person name="Fuerstenberg S.I."/>
            <person name="Gachon C.M."/>
            <person name="Gaulin E."/>
            <person name="Govers F."/>
            <person name="Grenville-Briggs L."/>
            <person name="Horner N."/>
            <person name="Hostetler J."/>
            <person name="Jiang R.H."/>
            <person name="Johnson J."/>
            <person name="Krajaejun T."/>
            <person name="Lin H."/>
            <person name="Meijer H.J."/>
            <person name="Moore B."/>
            <person name="Morris P."/>
            <person name="Phuntmart V."/>
            <person name="Puiu D."/>
            <person name="Shetty J."/>
            <person name="Stajich J.E."/>
            <person name="Tripathy S."/>
            <person name="Wawra S."/>
            <person name="van West P."/>
            <person name="Whitty B.R."/>
            <person name="Coutinho P.M."/>
            <person name="Henrissat B."/>
            <person name="Martin F."/>
            <person name="Thomas P.D."/>
            <person name="Tyler B.M."/>
            <person name="De Vries R.P."/>
            <person name="Kamoun S."/>
            <person name="Yandell M."/>
            <person name="Tisserat N."/>
            <person name="Buell C.R."/>
        </authorList>
    </citation>
    <scope>NUCLEOTIDE SEQUENCE</scope>
    <source>
        <strain evidence="4">DAOM:BR144</strain>
    </source>
</reference>
<dbReference type="eggNOG" id="ENOG502T42M">
    <property type="taxonomic scope" value="Eukaryota"/>
</dbReference>
<keyword evidence="2" id="KW-0732">Signal</keyword>
<feature type="region of interest" description="Disordered" evidence="1">
    <location>
        <begin position="26"/>
        <end position="255"/>
    </location>
</feature>
<dbReference type="EMBL" id="ADOS01000001">
    <property type="status" value="NOT_ANNOTATED_CDS"/>
    <property type="molecule type" value="Genomic_DNA"/>
</dbReference>
<feature type="compositionally biased region" description="Acidic residues" evidence="1">
    <location>
        <begin position="238"/>
        <end position="255"/>
    </location>
</feature>
<dbReference type="VEuPathDB" id="FungiDB:PYU1_G015284"/>
<feature type="chain" id="PRO_5003868542" description="RxLR effector protein" evidence="2">
    <location>
        <begin position="25"/>
        <end position="255"/>
    </location>
</feature>
<reference evidence="4" key="2">
    <citation type="submission" date="2010-04" db="EMBL/GenBank/DDBJ databases">
        <authorList>
            <person name="Buell R."/>
            <person name="Hamilton J."/>
            <person name="Hostetler J."/>
        </authorList>
    </citation>
    <scope>NUCLEOTIDE SEQUENCE [LARGE SCALE GENOMIC DNA]</scope>
    <source>
        <strain evidence="4">DAOM:BR144</strain>
    </source>
</reference>
<evidence type="ECO:0000256" key="1">
    <source>
        <dbReference type="SAM" id="MobiDB-lite"/>
    </source>
</evidence>
<name>K3XDL7_GLOUD</name>
<dbReference type="HOGENOM" id="CLU_1092381_0_0_1"/>
<dbReference type="Proteomes" id="UP000019132">
    <property type="component" value="Unassembled WGS sequence"/>
</dbReference>
<dbReference type="AlphaFoldDB" id="K3XDL7"/>
<accession>K3XDL7</accession>
<proteinExistence type="predicted"/>
<evidence type="ECO:0000313" key="4">
    <source>
        <dbReference type="Proteomes" id="UP000019132"/>
    </source>
</evidence>
<sequence>MNIRGVISLLAAVVAVTTVSVVRADDPSSTENFDLDVANNSTETENYSALTDEILPESGPEDDDVPQVDSDAVETTPEERSNDDEDAAPEYLDYDEVDHTDDVTGADETAEVGADADDEAADTTEDDVQEYREAPSDEEVGADADTEATSDEEVGADADDEATEATSEDVQEYAENPTDADEEATRRLADDDETPEATEDDVQEYAENPNDEEVGADADAEATEATEDDVQEYREAPSDEEVGADADTEATSDEE</sequence>
<organism evidence="3 4">
    <name type="scientific">Globisporangium ultimum (strain ATCC 200006 / CBS 805.95 / DAOM BR144)</name>
    <name type="common">Pythium ultimum</name>
    <dbReference type="NCBI Taxonomy" id="431595"/>
    <lineage>
        <taxon>Eukaryota</taxon>
        <taxon>Sar</taxon>
        <taxon>Stramenopiles</taxon>
        <taxon>Oomycota</taxon>
        <taxon>Peronosporomycetes</taxon>
        <taxon>Pythiales</taxon>
        <taxon>Pythiaceae</taxon>
        <taxon>Globisporangium</taxon>
    </lineage>
</organism>
<dbReference type="OMA" id="QIEPRII"/>
<dbReference type="InParanoid" id="K3XDL7"/>
<dbReference type="EnsemblProtists" id="PYU1_T015316">
    <property type="protein sequence ID" value="PYU1_T015316"/>
    <property type="gene ID" value="PYU1_G015284"/>
</dbReference>
<feature type="signal peptide" evidence="2">
    <location>
        <begin position="1"/>
        <end position="24"/>
    </location>
</feature>
<evidence type="ECO:0008006" key="5">
    <source>
        <dbReference type="Google" id="ProtNLM"/>
    </source>
</evidence>
<feature type="compositionally biased region" description="Acidic residues" evidence="1">
    <location>
        <begin position="81"/>
        <end position="128"/>
    </location>
</feature>
<evidence type="ECO:0000313" key="3">
    <source>
        <dbReference type="EnsemblProtists" id="PYU1_T015316"/>
    </source>
</evidence>
<feature type="compositionally biased region" description="Acidic residues" evidence="1">
    <location>
        <begin position="136"/>
        <end position="182"/>
    </location>
</feature>